<evidence type="ECO:0000256" key="4">
    <source>
        <dbReference type="ARBA" id="ARBA00023136"/>
    </source>
</evidence>
<dbReference type="GO" id="GO:0017119">
    <property type="term" value="C:Golgi transport complex"/>
    <property type="evidence" value="ECO:0007669"/>
    <property type="project" value="InterPro"/>
</dbReference>
<dbReference type="PANTHER" id="PTHR13228">
    <property type="entry name" value="CONSERVED OLIGOMERIC GOLGI COMPLEX COMPONENT 5"/>
    <property type="match status" value="1"/>
</dbReference>
<accession>A0A813RRK1</accession>
<evidence type="ECO:0000256" key="1">
    <source>
        <dbReference type="ARBA" id="ARBA00004395"/>
    </source>
</evidence>
<comment type="subcellular location">
    <subcellularLocation>
        <location evidence="1">Golgi apparatus membrane</location>
        <topology evidence="1">Peripheral membrane protein</topology>
    </subcellularLocation>
</comment>
<dbReference type="OrthoDB" id="18786at2759"/>
<evidence type="ECO:0000313" key="7">
    <source>
        <dbReference type="EMBL" id="CAF0736285.1"/>
    </source>
</evidence>
<reference evidence="8" key="1">
    <citation type="submission" date="2021-02" db="EMBL/GenBank/DDBJ databases">
        <authorList>
            <person name="Nowell W R."/>
        </authorList>
    </citation>
    <scope>NUCLEOTIDE SEQUENCE</scope>
</reference>
<dbReference type="InterPro" id="IPR049176">
    <property type="entry name" value="COG5_N"/>
</dbReference>
<evidence type="ECO:0000313" key="9">
    <source>
        <dbReference type="Proteomes" id="UP000663828"/>
    </source>
</evidence>
<evidence type="ECO:0000259" key="5">
    <source>
        <dbReference type="Pfam" id="PF10392"/>
    </source>
</evidence>
<organism evidence="8 9">
    <name type="scientific">Adineta ricciae</name>
    <name type="common">Rotifer</name>
    <dbReference type="NCBI Taxonomy" id="249248"/>
    <lineage>
        <taxon>Eukaryota</taxon>
        <taxon>Metazoa</taxon>
        <taxon>Spiralia</taxon>
        <taxon>Gnathifera</taxon>
        <taxon>Rotifera</taxon>
        <taxon>Eurotatoria</taxon>
        <taxon>Bdelloidea</taxon>
        <taxon>Adinetida</taxon>
        <taxon>Adinetidae</taxon>
        <taxon>Adineta</taxon>
    </lineage>
</organism>
<proteinExistence type="predicted"/>
<dbReference type="Pfam" id="PF20649">
    <property type="entry name" value="COG5_C"/>
    <property type="match status" value="1"/>
</dbReference>
<evidence type="ECO:0000256" key="3">
    <source>
        <dbReference type="ARBA" id="ARBA00023034"/>
    </source>
</evidence>
<sequence length="796" mass="90641">MDSTILDDESFKDFLDDDFDIKSFSANVLQTKIVTDYLQHLNELIRTLDAEIKQQVSTNAPVLFRQASSIGTIEDVLENMQTRIKSLKTTVDSIATKVTEPYNIILNRKYQLTRLQNTCDLLRRIKGIMQQTSKLRKFISSTSTGQQQIELVKASQCLSELDHFTVDADFTGIDIVEKDLQFVFKARHDIHKQAQDILDNGLNHLNPAQIGTALQVFYNLGILRDSIQSIEDRLIKDFQSQVSDYLDLKQLSKTRDPSNPGRSTMPSVGNTPQFRALLWTNIEKILELLYVQVAQLYNLTRVLTKKKDPITHGTFIEELIKNGHSGDLVGKFWLNAMKYLREQLRTSVADSIHMKQALEGEYPKLLKSQNEIINRLNQLQTGFSDIEMDNINEESNHTEEIIGKQKTSVQLNECFDIFEQSYLSISLSRLSDPINLMFSTSAMKLLPTQQELENLVKVIVNELSVTTVSEILVDKVARNIAKSIQLFAAKCEQSICTDSEGSQVVSAPTPAQLRNISAINILYNFCAMINKMLSEQQNLSSAAVTRITNALQCVHSLMNTAIHPFLNSVADCIEAILVTMHNEDFSQVAPSSSDARSSLYMKELQEFIIRIEKDYFNEFQCKNFMYDNLAPIACRAIMLFIEHVSLVRPLGESGMTRLVADFAQMELALVPFCRRLTDLGKHYKILKAFRPLLVLNTDEFQNNSVVGDVVPYDVVLHHLFARAPDDLRSPHKVMNWSISRYMQWLDEHPNMNDRLTMIKNTLDTYVQTVRNRQQKEFAPIYVIILNILEKGLAATA</sequence>
<dbReference type="GO" id="GO:0006891">
    <property type="term" value="P:intra-Golgi vesicle-mediated transport"/>
    <property type="evidence" value="ECO:0007669"/>
    <property type="project" value="InterPro"/>
</dbReference>
<gene>
    <name evidence="7" type="ORF">EDS130_LOCUS1454</name>
    <name evidence="8" type="ORF">XAT740_LOCUS2131</name>
</gene>
<evidence type="ECO:0000313" key="8">
    <source>
        <dbReference type="EMBL" id="CAF0784100.1"/>
    </source>
</evidence>
<dbReference type="AlphaFoldDB" id="A0A813RRK1"/>
<keyword evidence="9" id="KW-1185">Reference proteome</keyword>
<dbReference type="Proteomes" id="UP000663852">
    <property type="component" value="Unassembled WGS sequence"/>
</dbReference>
<dbReference type="Proteomes" id="UP000663828">
    <property type="component" value="Unassembled WGS sequence"/>
</dbReference>
<protein>
    <recommendedName>
        <fullName evidence="2">Conserved oligomeric Golgi complex subunit 5</fullName>
    </recommendedName>
</protein>
<dbReference type="EMBL" id="CAJNOR010000071">
    <property type="protein sequence ID" value="CAF0784100.1"/>
    <property type="molecule type" value="Genomic_DNA"/>
</dbReference>
<name>A0A813RRK1_ADIRI</name>
<dbReference type="GO" id="GO:0000139">
    <property type="term" value="C:Golgi membrane"/>
    <property type="evidence" value="ECO:0007669"/>
    <property type="project" value="UniProtKB-SubCell"/>
</dbReference>
<comment type="caution">
    <text evidence="8">The sequence shown here is derived from an EMBL/GenBank/DDBJ whole genome shotgun (WGS) entry which is preliminary data.</text>
</comment>
<feature type="domain" description="Conserved oligomeric Golgi complex subunit 5 helical" evidence="6">
    <location>
        <begin position="171"/>
        <end position="371"/>
    </location>
</feature>
<evidence type="ECO:0000256" key="2">
    <source>
        <dbReference type="ARBA" id="ARBA00020974"/>
    </source>
</evidence>
<dbReference type="InterPro" id="IPR048485">
    <property type="entry name" value="COG5_helical"/>
</dbReference>
<keyword evidence="3" id="KW-0333">Golgi apparatus</keyword>
<evidence type="ECO:0000259" key="6">
    <source>
        <dbReference type="Pfam" id="PF20649"/>
    </source>
</evidence>
<keyword evidence="4" id="KW-0472">Membrane</keyword>
<dbReference type="Pfam" id="PF10392">
    <property type="entry name" value="COG5_N"/>
    <property type="match status" value="1"/>
</dbReference>
<dbReference type="PANTHER" id="PTHR13228:SF3">
    <property type="entry name" value="CONSERVED OLIGOMERIC GOLGI COMPLEX SUBUNIT 5"/>
    <property type="match status" value="1"/>
</dbReference>
<dbReference type="EMBL" id="CAJNOJ010000003">
    <property type="protein sequence ID" value="CAF0736285.1"/>
    <property type="molecule type" value="Genomic_DNA"/>
</dbReference>
<feature type="domain" description="Conserved oligomeric Golgi complex subunit 5 N-terminal" evidence="5">
    <location>
        <begin position="13"/>
        <end position="134"/>
    </location>
</feature>
<dbReference type="InterPro" id="IPR019465">
    <property type="entry name" value="Cog5"/>
</dbReference>